<feature type="compositionally biased region" description="Basic residues" evidence="1">
    <location>
        <begin position="181"/>
        <end position="193"/>
    </location>
</feature>
<sequence length="459" mass="51796">MLGNLVLTRETSFPRAVYEDARRDEIRLFHSPLIIDDDGDEEVCFEPDDDIEDEPNDSMNNDVLLLQKPTSLSRSASRTPSREVLAIIENLEKALDDEVEALSSDKNPCVSRLSGLKGVMNRIQKYSKGASGGLDKQPEPDKALDKTLTTESENTDAPPVAPTIETSTAGPKSAWTCIFRMGRRRKRNKKKKRPAGDQVMLIPNHFKDSEWGPSDDPSQSKSSTKDLQGTRNLSKTKQRKRHHLLQRLLQRRRPLINMNQTSYVADQYPDLDLYQERTRSISFWDEEDDHNDDRVDEKDSQDCPQQNFRNDEELIDRLVKVSDENASLDVEEGLFCLQERIRSRSSHNAPNTPMSAQDSRAPMFSASFLEAPSLFIPSVSNQFSVMSGHERDPSIASHNESIPSVSSLEDFLCSVNDSDQSAASLEALLFEQELEKLTSEELAQLLDSELEKLLLEGIA</sequence>
<comment type="caution">
    <text evidence="2">The sequence shown here is derived from an EMBL/GenBank/DDBJ whole genome shotgun (WGS) entry which is preliminary data.</text>
</comment>
<proteinExistence type="predicted"/>
<reference evidence="2" key="1">
    <citation type="submission" date="2020-06" db="EMBL/GenBank/DDBJ databases">
        <authorList>
            <consortium name="Plant Systems Biology data submission"/>
        </authorList>
    </citation>
    <scope>NUCLEOTIDE SEQUENCE</scope>
    <source>
        <strain evidence="2">D6</strain>
    </source>
</reference>
<feature type="compositionally biased region" description="Basic and acidic residues" evidence="1">
    <location>
        <begin position="291"/>
        <end position="301"/>
    </location>
</feature>
<dbReference type="Proteomes" id="UP001153069">
    <property type="component" value="Unassembled WGS sequence"/>
</dbReference>
<feature type="region of interest" description="Disordered" evidence="1">
    <location>
        <begin position="128"/>
        <end position="242"/>
    </location>
</feature>
<feature type="compositionally biased region" description="Basic and acidic residues" evidence="1">
    <location>
        <begin position="136"/>
        <end position="145"/>
    </location>
</feature>
<protein>
    <submittedName>
        <fullName evidence="2">Uncharacterized protein</fullName>
    </submittedName>
</protein>
<keyword evidence="3" id="KW-1185">Reference proteome</keyword>
<accession>A0A9N8DN04</accession>
<evidence type="ECO:0000313" key="3">
    <source>
        <dbReference type="Proteomes" id="UP001153069"/>
    </source>
</evidence>
<dbReference type="EMBL" id="CAICTM010000168">
    <property type="protein sequence ID" value="CAB9503566.1"/>
    <property type="molecule type" value="Genomic_DNA"/>
</dbReference>
<dbReference type="AlphaFoldDB" id="A0A9N8DN04"/>
<gene>
    <name evidence="2" type="ORF">SEMRO_169_G075250.1</name>
</gene>
<evidence type="ECO:0000313" key="2">
    <source>
        <dbReference type="EMBL" id="CAB9503566.1"/>
    </source>
</evidence>
<evidence type="ECO:0000256" key="1">
    <source>
        <dbReference type="SAM" id="MobiDB-lite"/>
    </source>
</evidence>
<feature type="region of interest" description="Disordered" evidence="1">
    <location>
        <begin position="284"/>
        <end position="306"/>
    </location>
</feature>
<name>A0A9N8DN04_9STRA</name>
<organism evidence="2 3">
    <name type="scientific">Seminavis robusta</name>
    <dbReference type="NCBI Taxonomy" id="568900"/>
    <lineage>
        <taxon>Eukaryota</taxon>
        <taxon>Sar</taxon>
        <taxon>Stramenopiles</taxon>
        <taxon>Ochrophyta</taxon>
        <taxon>Bacillariophyta</taxon>
        <taxon>Bacillariophyceae</taxon>
        <taxon>Bacillariophycidae</taxon>
        <taxon>Naviculales</taxon>
        <taxon>Naviculaceae</taxon>
        <taxon>Seminavis</taxon>
    </lineage>
</organism>
<feature type="compositionally biased region" description="Polar residues" evidence="1">
    <location>
        <begin position="216"/>
        <end position="233"/>
    </location>
</feature>